<proteinExistence type="predicted"/>
<evidence type="ECO:0000313" key="3">
    <source>
        <dbReference type="EMBL" id="EKC36860.1"/>
    </source>
</evidence>
<name>K1R6K0_MAGGI</name>
<reference evidence="3" key="1">
    <citation type="journal article" date="2012" name="Nature">
        <title>The oyster genome reveals stress adaptation and complexity of shell formation.</title>
        <authorList>
            <person name="Zhang G."/>
            <person name="Fang X."/>
            <person name="Guo X."/>
            <person name="Li L."/>
            <person name="Luo R."/>
            <person name="Xu F."/>
            <person name="Yang P."/>
            <person name="Zhang L."/>
            <person name="Wang X."/>
            <person name="Qi H."/>
            <person name="Xiong Z."/>
            <person name="Que H."/>
            <person name="Xie Y."/>
            <person name="Holland P.W."/>
            <person name="Paps J."/>
            <person name="Zhu Y."/>
            <person name="Wu F."/>
            <person name="Chen Y."/>
            <person name="Wang J."/>
            <person name="Peng C."/>
            <person name="Meng J."/>
            <person name="Yang L."/>
            <person name="Liu J."/>
            <person name="Wen B."/>
            <person name="Zhang N."/>
            <person name="Huang Z."/>
            <person name="Zhu Q."/>
            <person name="Feng Y."/>
            <person name="Mount A."/>
            <person name="Hedgecock D."/>
            <person name="Xu Z."/>
            <person name="Liu Y."/>
            <person name="Domazet-Loso T."/>
            <person name="Du Y."/>
            <person name="Sun X."/>
            <person name="Zhang S."/>
            <person name="Liu B."/>
            <person name="Cheng P."/>
            <person name="Jiang X."/>
            <person name="Li J."/>
            <person name="Fan D."/>
            <person name="Wang W."/>
            <person name="Fu W."/>
            <person name="Wang T."/>
            <person name="Wang B."/>
            <person name="Zhang J."/>
            <person name="Peng Z."/>
            <person name="Li Y."/>
            <person name="Li N."/>
            <person name="Wang J."/>
            <person name="Chen M."/>
            <person name="He Y."/>
            <person name="Tan F."/>
            <person name="Song X."/>
            <person name="Zheng Q."/>
            <person name="Huang R."/>
            <person name="Yang H."/>
            <person name="Du X."/>
            <person name="Chen L."/>
            <person name="Yang M."/>
            <person name="Gaffney P.M."/>
            <person name="Wang S."/>
            <person name="Luo L."/>
            <person name="She Z."/>
            <person name="Ming Y."/>
            <person name="Huang W."/>
            <person name="Zhang S."/>
            <person name="Huang B."/>
            <person name="Zhang Y."/>
            <person name="Qu T."/>
            <person name="Ni P."/>
            <person name="Miao G."/>
            <person name="Wang J."/>
            <person name="Wang Q."/>
            <person name="Steinberg C.E."/>
            <person name="Wang H."/>
            <person name="Li N."/>
            <person name="Qian L."/>
            <person name="Zhang G."/>
            <person name="Li Y."/>
            <person name="Yang H."/>
            <person name="Liu X."/>
            <person name="Wang J."/>
            <person name="Yin Y."/>
            <person name="Wang J."/>
        </authorList>
    </citation>
    <scope>NUCLEOTIDE SEQUENCE [LARGE SCALE GENOMIC DNA]</scope>
    <source>
        <strain evidence="3">05x7-T-G4-1.051#20</strain>
    </source>
</reference>
<sequence length="163" mass="18455">MKISTPQYEGRNPFQLQLLRTNRTRDSPMGLDPNPSTCEVENYRLCADGSCISQVDLCPEEQLMNQNTILIMIVVGLAVVIFLIVLYCFQQRNRSPTHSRGRSVRSSGTNGDEADRISLFLPPPTYDEVITTNLYPPTPQIFHRRVNHVNSIVGTHGFSFRIC</sequence>
<dbReference type="HOGENOM" id="CLU_1628651_0_0_1"/>
<keyword evidence="2" id="KW-0812">Transmembrane</keyword>
<dbReference type="InParanoid" id="K1R6K0"/>
<keyword evidence="2" id="KW-1133">Transmembrane helix</keyword>
<evidence type="ECO:0000256" key="1">
    <source>
        <dbReference type="SAM" id="MobiDB-lite"/>
    </source>
</evidence>
<feature type="region of interest" description="Disordered" evidence="1">
    <location>
        <begin position="95"/>
        <end position="116"/>
    </location>
</feature>
<gene>
    <name evidence="3" type="ORF">CGI_10027050</name>
</gene>
<protein>
    <submittedName>
        <fullName evidence="3">Uncharacterized protein</fullName>
    </submittedName>
</protein>
<keyword evidence="2" id="KW-0472">Membrane</keyword>
<evidence type="ECO:0000256" key="2">
    <source>
        <dbReference type="SAM" id="Phobius"/>
    </source>
</evidence>
<dbReference type="AlphaFoldDB" id="K1R6K0"/>
<dbReference type="EMBL" id="JH818091">
    <property type="protein sequence ID" value="EKC36860.1"/>
    <property type="molecule type" value="Genomic_DNA"/>
</dbReference>
<organism evidence="3">
    <name type="scientific">Magallana gigas</name>
    <name type="common">Pacific oyster</name>
    <name type="synonym">Crassostrea gigas</name>
    <dbReference type="NCBI Taxonomy" id="29159"/>
    <lineage>
        <taxon>Eukaryota</taxon>
        <taxon>Metazoa</taxon>
        <taxon>Spiralia</taxon>
        <taxon>Lophotrochozoa</taxon>
        <taxon>Mollusca</taxon>
        <taxon>Bivalvia</taxon>
        <taxon>Autobranchia</taxon>
        <taxon>Pteriomorphia</taxon>
        <taxon>Ostreida</taxon>
        <taxon>Ostreoidea</taxon>
        <taxon>Ostreidae</taxon>
        <taxon>Magallana</taxon>
    </lineage>
</organism>
<feature type="transmembrane region" description="Helical" evidence="2">
    <location>
        <begin position="69"/>
        <end position="89"/>
    </location>
</feature>
<accession>K1R6K0</accession>